<keyword evidence="2" id="KW-0472">Membrane</keyword>
<evidence type="ECO:0000313" key="3">
    <source>
        <dbReference type="EMBL" id="KAG4413142.1"/>
    </source>
</evidence>
<dbReference type="Proteomes" id="UP000664132">
    <property type="component" value="Unassembled WGS sequence"/>
</dbReference>
<feature type="transmembrane region" description="Helical" evidence="2">
    <location>
        <begin position="99"/>
        <end position="125"/>
    </location>
</feature>
<dbReference type="EMBL" id="JAFJYH010000331">
    <property type="protein sequence ID" value="KAG4413142.1"/>
    <property type="molecule type" value="Genomic_DNA"/>
</dbReference>
<accession>A0A8H7W2W5</accession>
<sequence length="234" mass="24790">MSCSDSQTPIREPVPLRPVGSANFRDSLQIPNQPRPISQESTYTDSTSRRGSLEINPPHLAPGERPQIMTARPLNLGPQVPTPPPSPPLLERKSGFKKWLAFVVVGAASLMVILMIVAVVLLVTFGTRKHTSKIYVQATVAVSNGTEAAPVLAVPGPGLGRRGGWKSTNTASPKMANIAHPNQHPAVPITTFTVSDGVAVLSISEIATKEQDSTATVLEGVVTVTTKNVIGIKK</sequence>
<feature type="region of interest" description="Disordered" evidence="1">
    <location>
        <begin position="1"/>
        <end position="65"/>
    </location>
</feature>
<reference evidence="3" key="1">
    <citation type="submission" date="2021-02" db="EMBL/GenBank/DDBJ databases">
        <title>Genome sequence Cadophora malorum strain M34.</title>
        <authorList>
            <person name="Stefanovic E."/>
            <person name="Vu D."/>
            <person name="Scully C."/>
            <person name="Dijksterhuis J."/>
            <person name="Roader J."/>
            <person name="Houbraken J."/>
        </authorList>
    </citation>
    <scope>NUCLEOTIDE SEQUENCE</scope>
    <source>
        <strain evidence="3">M34</strain>
    </source>
</reference>
<feature type="compositionally biased region" description="Polar residues" evidence="1">
    <location>
        <begin position="24"/>
        <end position="46"/>
    </location>
</feature>
<gene>
    <name evidence="3" type="ORF">IFR04_013719</name>
</gene>
<keyword evidence="4" id="KW-1185">Reference proteome</keyword>
<comment type="caution">
    <text evidence="3">The sequence shown here is derived from an EMBL/GenBank/DDBJ whole genome shotgun (WGS) entry which is preliminary data.</text>
</comment>
<evidence type="ECO:0000256" key="2">
    <source>
        <dbReference type="SAM" id="Phobius"/>
    </source>
</evidence>
<evidence type="ECO:0000256" key="1">
    <source>
        <dbReference type="SAM" id="MobiDB-lite"/>
    </source>
</evidence>
<name>A0A8H7W2W5_9HELO</name>
<dbReference type="AlphaFoldDB" id="A0A8H7W2W5"/>
<keyword evidence="2" id="KW-1133">Transmembrane helix</keyword>
<organism evidence="3 4">
    <name type="scientific">Cadophora malorum</name>
    <dbReference type="NCBI Taxonomy" id="108018"/>
    <lineage>
        <taxon>Eukaryota</taxon>
        <taxon>Fungi</taxon>
        <taxon>Dikarya</taxon>
        <taxon>Ascomycota</taxon>
        <taxon>Pezizomycotina</taxon>
        <taxon>Leotiomycetes</taxon>
        <taxon>Helotiales</taxon>
        <taxon>Ploettnerulaceae</taxon>
        <taxon>Cadophora</taxon>
    </lineage>
</organism>
<protein>
    <submittedName>
        <fullName evidence="3">Uncharacterized protein</fullName>
    </submittedName>
</protein>
<keyword evidence="2" id="KW-0812">Transmembrane</keyword>
<proteinExistence type="predicted"/>
<dbReference type="OrthoDB" id="3560796at2759"/>
<evidence type="ECO:0000313" key="4">
    <source>
        <dbReference type="Proteomes" id="UP000664132"/>
    </source>
</evidence>